<dbReference type="Proteomes" id="UP000245086">
    <property type="component" value="Unassembled WGS sequence"/>
</dbReference>
<dbReference type="Pfam" id="PF13302">
    <property type="entry name" value="Acetyltransf_3"/>
    <property type="match status" value="1"/>
</dbReference>
<dbReference type="PANTHER" id="PTHR43792:SF1">
    <property type="entry name" value="N-ACETYLTRANSFERASE DOMAIN-CONTAINING PROTEIN"/>
    <property type="match status" value="1"/>
</dbReference>
<dbReference type="OrthoDB" id="9804153at2"/>
<organism evidence="2 3">
    <name type="scientific">Candidatus Phycosocius bacilliformis</name>
    <dbReference type="NCBI Taxonomy" id="1445552"/>
    <lineage>
        <taxon>Bacteria</taxon>
        <taxon>Pseudomonadati</taxon>
        <taxon>Pseudomonadota</taxon>
        <taxon>Alphaproteobacteria</taxon>
        <taxon>Caulobacterales</taxon>
        <taxon>Caulobacterales incertae sedis</taxon>
        <taxon>Candidatus Phycosocius</taxon>
    </lineage>
</organism>
<dbReference type="EMBL" id="BFBR01000001">
    <property type="protein sequence ID" value="GBF56554.1"/>
    <property type="molecule type" value="Genomic_DNA"/>
</dbReference>
<dbReference type="InterPro" id="IPR051531">
    <property type="entry name" value="N-acetyltransferase"/>
</dbReference>
<gene>
    <name evidence="2" type="ORF">PbB2_00211</name>
</gene>
<feature type="domain" description="N-acetyltransferase" evidence="1">
    <location>
        <begin position="10"/>
        <end position="180"/>
    </location>
</feature>
<name>A0A2P2E665_9PROT</name>
<dbReference type="SUPFAM" id="SSF55729">
    <property type="entry name" value="Acyl-CoA N-acyltransferases (Nat)"/>
    <property type="match status" value="1"/>
</dbReference>
<comment type="caution">
    <text evidence="2">The sequence shown here is derived from an EMBL/GenBank/DDBJ whole genome shotgun (WGS) entry which is preliminary data.</text>
</comment>
<dbReference type="AlphaFoldDB" id="A0A2P2E665"/>
<evidence type="ECO:0000313" key="3">
    <source>
        <dbReference type="Proteomes" id="UP000245086"/>
    </source>
</evidence>
<evidence type="ECO:0000313" key="2">
    <source>
        <dbReference type="EMBL" id="GBF56554.1"/>
    </source>
</evidence>
<dbReference type="Gene3D" id="3.40.630.30">
    <property type="match status" value="1"/>
</dbReference>
<evidence type="ECO:0000259" key="1">
    <source>
        <dbReference type="PROSITE" id="PS51186"/>
    </source>
</evidence>
<dbReference type="PROSITE" id="PS51186">
    <property type="entry name" value="GNAT"/>
    <property type="match status" value="1"/>
</dbReference>
<dbReference type="RefSeq" id="WP_108983429.1">
    <property type="nucleotide sequence ID" value="NZ_BFBR01000001.1"/>
</dbReference>
<dbReference type="PANTHER" id="PTHR43792">
    <property type="entry name" value="GNAT FAMILY, PUTATIVE (AFU_ORTHOLOGUE AFUA_3G00765)-RELATED-RELATED"/>
    <property type="match status" value="1"/>
</dbReference>
<dbReference type="GO" id="GO:0016747">
    <property type="term" value="F:acyltransferase activity, transferring groups other than amino-acyl groups"/>
    <property type="evidence" value="ECO:0007669"/>
    <property type="project" value="InterPro"/>
</dbReference>
<dbReference type="InterPro" id="IPR000182">
    <property type="entry name" value="GNAT_dom"/>
</dbReference>
<sequence>MRKQIETSRLTLRPLQMTDLESMVCLANDLRVSANLSRMPHPYTHADGTEWLGKQADLWAGGKDYVYAITDRDGEFMGAMGLHWMDRMTLDDSFAWELGYWLGFPHWGKGYATEAGQAVLAAAIADLDVTVFVAGFATTNTQSGHVLEKLGFYKRDAILDLPVLATGQVSPTQVMRRDVAEHERRPRS</sequence>
<dbReference type="InterPro" id="IPR016181">
    <property type="entry name" value="Acyl_CoA_acyltransferase"/>
</dbReference>
<accession>A0A2P2E665</accession>
<protein>
    <recommendedName>
        <fullName evidence="1">N-acetyltransferase domain-containing protein</fullName>
    </recommendedName>
</protein>
<reference evidence="2 3" key="1">
    <citation type="journal article" date="2018" name="Genome Announc.">
        <title>Draft Genome Sequence of "Candidatus Phycosocius bacilliformis," an Alphaproteobacterial Ectosymbiont of the Hydrocarbon-Producing Green Alga Botryococcus braunii.</title>
        <authorList>
            <person name="Tanabe Y."/>
            <person name="Yamaguchi H."/>
            <person name="Watanabe M.M."/>
        </authorList>
    </citation>
    <scope>NUCLEOTIDE SEQUENCE [LARGE SCALE GENOMIC DNA]</scope>
    <source>
        <strain evidence="2 3">BOTRYCO-2</strain>
    </source>
</reference>
<keyword evidence="3" id="KW-1185">Reference proteome</keyword>
<proteinExistence type="predicted"/>